<evidence type="ECO:0000256" key="7">
    <source>
        <dbReference type="ARBA" id="ARBA00023150"/>
    </source>
</evidence>
<accession>A0A346NQ53</accession>
<dbReference type="GO" id="GO:0016779">
    <property type="term" value="F:nucleotidyltransferase activity"/>
    <property type="evidence" value="ECO:0007669"/>
    <property type="project" value="UniProtKB-KW"/>
</dbReference>
<evidence type="ECO:0000259" key="8">
    <source>
        <dbReference type="Pfam" id="PF12804"/>
    </source>
</evidence>
<dbReference type="EMBL" id="CP031769">
    <property type="protein sequence ID" value="AXR07660.1"/>
    <property type="molecule type" value="Genomic_DNA"/>
</dbReference>
<keyword evidence="9" id="KW-0548">Nucleotidyltransferase</keyword>
<dbReference type="PANTHER" id="PTHR19136">
    <property type="entry name" value="MOLYBDENUM COFACTOR GUANYLYLTRANSFERASE"/>
    <property type="match status" value="1"/>
</dbReference>
<evidence type="ECO:0000313" key="10">
    <source>
        <dbReference type="Proteomes" id="UP000262073"/>
    </source>
</evidence>
<dbReference type="KEGG" id="salm:D0Y50_15600"/>
<keyword evidence="4" id="KW-0547">Nucleotide-binding</keyword>
<dbReference type="AlphaFoldDB" id="A0A346NQ53"/>
<dbReference type="GO" id="GO:0005525">
    <property type="term" value="F:GTP binding"/>
    <property type="evidence" value="ECO:0007669"/>
    <property type="project" value="UniProtKB-KW"/>
</dbReference>
<dbReference type="InterPro" id="IPR029044">
    <property type="entry name" value="Nucleotide-diphossugar_trans"/>
</dbReference>
<keyword evidence="1" id="KW-0963">Cytoplasm</keyword>
<evidence type="ECO:0000256" key="5">
    <source>
        <dbReference type="ARBA" id="ARBA00022842"/>
    </source>
</evidence>
<dbReference type="GO" id="GO:1902758">
    <property type="term" value="P:bis(molybdopterin guanine dinucleotide)molybdenum biosynthetic process"/>
    <property type="evidence" value="ECO:0007669"/>
    <property type="project" value="TreeGrafter"/>
</dbReference>
<organism evidence="9 10">
    <name type="scientific">Salinimonas sediminis</name>
    <dbReference type="NCBI Taxonomy" id="2303538"/>
    <lineage>
        <taxon>Bacteria</taxon>
        <taxon>Pseudomonadati</taxon>
        <taxon>Pseudomonadota</taxon>
        <taxon>Gammaproteobacteria</taxon>
        <taxon>Alteromonadales</taxon>
        <taxon>Alteromonadaceae</taxon>
        <taxon>Alteromonas/Salinimonas group</taxon>
        <taxon>Salinimonas</taxon>
    </lineage>
</organism>
<evidence type="ECO:0000256" key="4">
    <source>
        <dbReference type="ARBA" id="ARBA00022741"/>
    </source>
</evidence>
<keyword evidence="5" id="KW-0460">Magnesium</keyword>
<reference evidence="9 10" key="1">
    <citation type="submission" date="2018-08" db="EMBL/GenBank/DDBJ databases">
        <title>Salinimonas sediminis sp. nov., a piezophilic bacterium isolated from a deep-sea sediment sample from the New Britain Trench.</title>
        <authorList>
            <person name="Cao J."/>
        </authorList>
    </citation>
    <scope>NUCLEOTIDE SEQUENCE [LARGE SCALE GENOMIC DNA]</scope>
    <source>
        <strain evidence="9 10">N102</strain>
    </source>
</reference>
<evidence type="ECO:0000256" key="6">
    <source>
        <dbReference type="ARBA" id="ARBA00023134"/>
    </source>
</evidence>
<name>A0A346NQ53_9ALTE</name>
<dbReference type="InterPro" id="IPR025877">
    <property type="entry name" value="MobA-like_NTP_Trfase"/>
</dbReference>
<protein>
    <submittedName>
        <fullName evidence="9">Molybdenum cofactor guanylyltransferase</fullName>
    </submittedName>
</protein>
<evidence type="ECO:0000256" key="2">
    <source>
        <dbReference type="ARBA" id="ARBA00022679"/>
    </source>
</evidence>
<feature type="domain" description="MobA-like NTP transferase" evidence="8">
    <location>
        <begin position="1"/>
        <end position="132"/>
    </location>
</feature>
<evidence type="ECO:0000256" key="1">
    <source>
        <dbReference type="ARBA" id="ARBA00022490"/>
    </source>
</evidence>
<dbReference type="SUPFAM" id="SSF53448">
    <property type="entry name" value="Nucleotide-diphospho-sugar transferases"/>
    <property type="match status" value="1"/>
</dbReference>
<keyword evidence="7" id="KW-0501">Molybdenum cofactor biosynthesis</keyword>
<keyword evidence="6" id="KW-0342">GTP-binding</keyword>
<sequence>MGQDKALMRYQGKPLFEHAAALLNEAGCKQVLISRNQPGYLTDIIADAGPLAGVHAALDVLSVGDELVVLPVDMPQMTPALLRSLWQFGRDQQKACFVATRILPFYLPVTHQVKSELHTFLTAQKERKVVRFLNAIHAATFSGYVNEPGNSGDAAWLNVNSPEDWPDET</sequence>
<keyword evidence="2 9" id="KW-0808">Transferase</keyword>
<dbReference type="Pfam" id="PF12804">
    <property type="entry name" value="NTP_transf_3"/>
    <property type="match status" value="1"/>
</dbReference>
<dbReference type="GO" id="GO:0046872">
    <property type="term" value="F:metal ion binding"/>
    <property type="evidence" value="ECO:0007669"/>
    <property type="project" value="UniProtKB-KW"/>
</dbReference>
<keyword evidence="10" id="KW-1185">Reference proteome</keyword>
<dbReference type="Proteomes" id="UP000262073">
    <property type="component" value="Chromosome"/>
</dbReference>
<evidence type="ECO:0000313" key="9">
    <source>
        <dbReference type="EMBL" id="AXR07660.1"/>
    </source>
</evidence>
<dbReference type="OrthoDB" id="9788394at2"/>
<proteinExistence type="predicted"/>
<dbReference type="Gene3D" id="3.90.550.10">
    <property type="entry name" value="Spore Coat Polysaccharide Biosynthesis Protein SpsA, Chain A"/>
    <property type="match status" value="1"/>
</dbReference>
<dbReference type="CDD" id="cd02503">
    <property type="entry name" value="MobA"/>
    <property type="match status" value="1"/>
</dbReference>
<dbReference type="InterPro" id="IPR013482">
    <property type="entry name" value="Molybde_CF_guanTrfase"/>
</dbReference>
<evidence type="ECO:0000256" key="3">
    <source>
        <dbReference type="ARBA" id="ARBA00022723"/>
    </source>
</evidence>
<dbReference type="PANTHER" id="PTHR19136:SF81">
    <property type="entry name" value="MOLYBDENUM COFACTOR GUANYLYLTRANSFERASE"/>
    <property type="match status" value="1"/>
</dbReference>
<gene>
    <name evidence="9" type="ORF">D0Y50_15600</name>
</gene>
<keyword evidence="3" id="KW-0479">Metal-binding</keyword>